<dbReference type="EMBL" id="KV748953">
    <property type="protein sequence ID" value="OCL11963.1"/>
    <property type="molecule type" value="Genomic_DNA"/>
</dbReference>
<keyword evidence="4" id="KW-0560">Oxidoreductase</keyword>
<accession>A0A8E2F7Z6</accession>
<keyword evidence="3" id="KW-0274">FAD</keyword>
<reference evidence="6 7" key="1">
    <citation type="journal article" date="2016" name="Nat. Commun.">
        <title>Ectomycorrhizal ecology is imprinted in the genome of the dominant symbiotic fungus Cenococcum geophilum.</title>
        <authorList>
            <consortium name="DOE Joint Genome Institute"/>
            <person name="Peter M."/>
            <person name="Kohler A."/>
            <person name="Ohm R.A."/>
            <person name="Kuo A."/>
            <person name="Krutzmann J."/>
            <person name="Morin E."/>
            <person name="Arend M."/>
            <person name="Barry K.W."/>
            <person name="Binder M."/>
            <person name="Choi C."/>
            <person name="Clum A."/>
            <person name="Copeland A."/>
            <person name="Grisel N."/>
            <person name="Haridas S."/>
            <person name="Kipfer T."/>
            <person name="LaButti K."/>
            <person name="Lindquist E."/>
            <person name="Lipzen A."/>
            <person name="Maire R."/>
            <person name="Meier B."/>
            <person name="Mihaltcheva S."/>
            <person name="Molinier V."/>
            <person name="Murat C."/>
            <person name="Poggeler S."/>
            <person name="Quandt C.A."/>
            <person name="Sperisen C."/>
            <person name="Tritt A."/>
            <person name="Tisserant E."/>
            <person name="Crous P.W."/>
            <person name="Henrissat B."/>
            <person name="Nehls U."/>
            <person name="Egli S."/>
            <person name="Spatafora J.W."/>
            <person name="Grigoriev I.V."/>
            <person name="Martin F.M."/>
        </authorList>
    </citation>
    <scope>NUCLEOTIDE SEQUENCE [LARGE SCALE GENOMIC DNA]</scope>
    <source>
        <strain evidence="6 7">CBS 207.34</strain>
    </source>
</reference>
<dbReference type="InterPro" id="IPR020946">
    <property type="entry name" value="Flavin_mOase-like"/>
</dbReference>
<comment type="similarity">
    <text evidence="1">Belongs to the FAD-binding monooxygenase family.</text>
</comment>
<evidence type="ECO:0000256" key="3">
    <source>
        <dbReference type="ARBA" id="ARBA00022827"/>
    </source>
</evidence>
<sequence>MIEGADSGSVYGNPGGKVDASINIRDQPAPETDQYGYRIREQPMGVKRRVKVILMGAGASSLNFFKKAEEQMENVDIVCYEKNRDIGGTWLENRYPGCACDIPSVNYQFSWKIKLWLHYYSYAPEIWQYLKTIEEENNFIDKYIRLRHQIERVEWDNNAGVWRIQIRNLETDEVIEDTAEFFINAGGVLNDWKWPTNISGLHSFKGKLMHSANYEEGYDLSGKKVAVIGAGSSGVQIVASIQKRVETLYHWIRSPIWITAGFAQTWAGKDGANFAYSQEQLEYLKEHPKKYLEYRKQIENELNQRFKFIIKGSEEATQAREFSFKEMSRKLNNDPRLIEKIIPRNFNPGCRRPTPAPGYLEALVAPNTIVFTDPISSVTPTGFVDQDGKSHEVDVIICATGFNTSWLPRFPFIANGKDIRDLWSDANGLTSYLSIGIPTFPNYFSYCGPYGPLGHGSFMPLIEQWTKYMFSVIRKAQVENIKSFRPRMDVSLQFRQHADLFLQRTAWTSPCRSWFKQGKTDGQAAIWPGSRLHFLEMMEAPRYEDFEIEYWDSNRFAFMGNGFEMREFDGRDITHYLGCLDEEGKDLQPEYDKDLIQKLAGWTLEEASIVQG</sequence>
<dbReference type="GO" id="GO:0050660">
    <property type="term" value="F:flavin adenine dinucleotide binding"/>
    <property type="evidence" value="ECO:0007669"/>
    <property type="project" value="InterPro"/>
</dbReference>
<proteinExistence type="inferred from homology"/>
<dbReference type="GO" id="GO:0004499">
    <property type="term" value="F:N,N-dimethylaniline monooxygenase activity"/>
    <property type="evidence" value="ECO:0007669"/>
    <property type="project" value="InterPro"/>
</dbReference>
<evidence type="ECO:0000256" key="2">
    <source>
        <dbReference type="ARBA" id="ARBA00022630"/>
    </source>
</evidence>
<dbReference type="OrthoDB" id="74360at2759"/>
<name>A0A8E2F7Z6_9PEZI</name>
<dbReference type="Proteomes" id="UP000250140">
    <property type="component" value="Unassembled WGS sequence"/>
</dbReference>
<dbReference type="GO" id="GO:0050661">
    <property type="term" value="F:NADP binding"/>
    <property type="evidence" value="ECO:0007669"/>
    <property type="project" value="InterPro"/>
</dbReference>
<evidence type="ECO:0000313" key="6">
    <source>
        <dbReference type="EMBL" id="OCL11963.1"/>
    </source>
</evidence>
<keyword evidence="7" id="KW-1185">Reference proteome</keyword>
<evidence type="ECO:0000256" key="4">
    <source>
        <dbReference type="ARBA" id="ARBA00023002"/>
    </source>
</evidence>
<dbReference type="InterPro" id="IPR036188">
    <property type="entry name" value="FAD/NAD-bd_sf"/>
</dbReference>
<dbReference type="SUPFAM" id="SSF51905">
    <property type="entry name" value="FAD/NAD(P)-binding domain"/>
    <property type="match status" value="2"/>
</dbReference>
<dbReference type="Gene3D" id="3.50.50.60">
    <property type="entry name" value="FAD/NAD(P)-binding domain"/>
    <property type="match status" value="2"/>
</dbReference>
<keyword evidence="2" id="KW-0285">Flavoprotein</keyword>
<feature type="region of interest" description="Disordered" evidence="5">
    <location>
        <begin position="1"/>
        <end position="29"/>
    </location>
</feature>
<dbReference type="InterPro" id="IPR051209">
    <property type="entry name" value="FAD-bind_Monooxygenase_sf"/>
</dbReference>
<dbReference type="PANTHER" id="PTHR42877:SF7">
    <property type="entry name" value="FLAVIN-BINDING MONOOXYGENASE-RELATED"/>
    <property type="match status" value="1"/>
</dbReference>
<organism evidence="6 7">
    <name type="scientific">Glonium stellatum</name>
    <dbReference type="NCBI Taxonomy" id="574774"/>
    <lineage>
        <taxon>Eukaryota</taxon>
        <taxon>Fungi</taxon>
        <taxon>Dikarya</taxon>
        <taxon>Ascomycota</taxon>
        <taxon>Pezizomycotina</taxon>
        <taxon>Dothideomycetes</taxon>
        <taxon>Pleosporomycetidae</taxon>
        <taxon>Gloniales</taxon>
        <taxon>Gloniaceae</taxon>
        <taxon>Glonium</taxon>
    </lineage>
</organism>
<gene>
    <name evidence="6" type="ORF">AOQ84DRAFT_352763</name>
</gene>
<dbReference type="PANTHER" id="PTHR42877">
    <property type="entry name" value="L-ORNITHINE N(5)-MONOOXYGENASE-RELATED"/>
    <property type="match status" value="1"/>
</dbReference>
<dbReference type="AlphaFoldDB" id="A0A8E2F7Z6"/>
<evidence type="ECO:0000313" key="7">
    <source>
        <dbReference type="Proteomes" id="UP000250140"/>
    </source>
</evidence>
<evidence type="ECO:0000256" key="1">
    <source>
        <dbReference type="ARBA" id="ARBA00010139"/>
    </source>
</evidence>
<dbReference type="Pfam" id="PF00743">
    <property type="entry name" value="FMO-like"/>
    <property type="match status" value="1"/>
</dbReference>
<evidence type="ECO:0000256" key="5">
    <source>
        <dbReference type="SAM" id="MobiDB-lite"/>
    </source>
</evidence>
<protein>
    <submittedName>
        <fullName evidence="6">FAD/NAD(P)-binding domain-containing protein</fullName>
    </submittedName>
</protein>